<dbReference type="KEGG" id="mliy:RYJ27_03295"/>
<dbReference type="NCBIfam" id="TIGR03816">
    <property type="entry name" value="tadE_like_DECH"/>
    <property type="match status" value="1"/>
</dbReference>
<evidence type="ECO:0000313" key="2">
    <source>
        <dbReference type="EMBL" id="WOQ70250.1"/>
    </source>
</evidence>
<protein>
    <submittedName>
        <fullName evidence="2">Helicase</fullName>
    </submittedName>
</protein>
<gene>
    <name evidence="2" type="ORF">RYJ27_03295</name>
</gene>
<reference evidence="2 3" key="1">
    <citation type="submission" date="2023-10" db="EMBL/GenBank/DDBJ databases">
        <title>Y20.</title>
        <authorList>
            <person name="Zhang G."/>
            <person name="Ding Y."/>
        </authorList>
    </citation>
    <scope>NUCLEOTIDE SEQUENCE [LARGE SCALE GENOMIC DNA]</scope>
    <source>
        <strain evidence="2 3">Y20</strain>
    </source>
</reference>
<accession>A0AAU0MHY1</accession>
<keyword evidence="2" id="KW-0347">Helicase</keyword>
<keyword evidence="2" id="KW-0547">Nucleotide-binding</keyword>
<proteinExistence type="predicted"/>
<keyword evidence="2" id="KW-0378">Hydrolase</keyword>
<dbReference type="RefSeq" id="WP_330171331.1">
    <property type="nucleotide sequence ID" value="NZ_CP137080.1"/>
</dbReference>
<feature type="signal peptide" evidence="1">
    <location>
        <begin position="1"/>
        <end position="18"/>
    </location>
</feature>
<dbReference type="EMBL" id="CP137080">
    <property type="protein sequence ID" value="WOQ70250.1"/>
    <property type="molecule type" value="Genomic_DNA"/>
</dbReference>
<dbReference type="InterPro" id="IPR021202">
    <property type="entry name" value="Rv3654c-like"/>
</dbReference>
<organism evidence="2 3">
    <name type="scientific">Microbacterium limosum</name>
    <dbReference type="NCBI Taxonomy" id="3079935"/>
    <lineage>
        <taxon>Bacteria</taxon>
        <taxon>Bacillati</taxon>
        <taxon>Actinomycetota</taxon>
        <taxon>Actinomycetes</taxon>
        <taxon>Micrococcales</taxon>
        <taxon>Microbacteriaceae</taxon>
        <taxon>Microbacterium</taxon>
    </lineage>
</organism>
<evidence type="ECO:0000313" key="3">
    <source>
        <dbReference type="Proteomes" id="UP001329313"/>
    </source>
</evidence>
<keyword evidence="3" id="KW-1185">Reference proteome</keyword>
<dbReference type="AlphaFoldDB" id="A0AAU0MHY1"/>
<keyword evidence="1" id="KW-0732">Signal</keyword>
<sequence length="108" mass="9954">MPGTLLAAGIVATTTLLAAGLAAAGGASIASQRAAGAADAAALAAADAASGAVTGEPCTRAAELAAAAGAHIVRCEIEGLYAVVDVSVPYAGLAATARARAGPAPGSQ</sequence>
<dbReference type="Proteomes" id="UP001329313">
    <property type="component" value="Chromosome"/>
</dbReference>
<feature type="chain" id="PRO_5043535210" evidence="1">
    <location>
        <begin position="19"/>
        <end position="108"/>
    </location>
</feature>
<evidence type="ECO:0000256" key="1">
    <source>
        <dbReference type="SAM" id="SignalP"/>
    </source>
</evidence>
<keyword evidence="2" id="KW-0067">ATP-binding</keyword>
<dbReference type="GO" id="GO:0004386">
    <property type="term" value="F:helicase activity"/>
    <property type="evidence" value="ECO:0007669"/>
    <property type="project" value="UniProtKB-KW"/>
</dbReference>
<name>A0AAU0MHY1_9MICO</name>